<organism evidence="1">
    <name type="scientific">viral metagenome</name>
    <dbReference type="NCBI Taxonomy" id="1070528"/>
    <lineage>
        <taxon>unclassified sequences</taxon>
        <taxon>metagenomes</taxon>
        <taxon>organismal metagenomes</taxon>
    </lineage>
</organism>
<protein>
    <submittedName>
        <fullName evidence="1">Uncharacterized protein</fullName>
    </submittedName>
</protein>
<dbReference type="AlphaFoldDB" id="A0A6C0JJ84"/>
<reference evidence="1" key="1">
    <citation type="journal article" date="2020" name="Nature">
        <title>Giant virus diversity and host interactions through global metagenomics.</title>
        <authorList>
            <person name="Schulz F."/>
            <person name="Roux S."/>
            <person name="Paez-Espino D."/>
            <person name="Jungbluth S."/>
            <person name="Walsh D.A."/>
            <person name="Denef V.J."/>
            <person name="McMahon K.D."/>
            <person name="Konstantinidis K.T."/>
            <person name="Eloe-Fadrosh E.A."/>
            <person name="Kyrpides N.C."/>
            <person name="Woyke T."/>
        </authorList>
    </citation>
    <scope>NUCLEOTIDE SEQUENCE</scope>
    <source>
        <strain evidence="1">GVMAG-M-3300027736-24</strain>
    </source>
</reference>
<dbReference type="EMBL" id="MN740417">
    <property type="protein sequence ID" value="QHU05629.1"/>
    <property type="molecule type" value="Genomic_DNA"/>
</dbReference>
<name>A0A6C0JJ84_9ZZZZ</name>
<proteinExistence type="predicted"/>
<evidence type="ECO:0000313" key="1">
    <source>
        <dbReference type="EMBL" id="QHU05629.1"/>
    </source>
</evidence>
<accession>A0A6C0JJ84</accession>
<sequence length="35" mass="4443">MDEIVMNRFASAFYAIERSIYNWFISLYERVKRWH</sequence>